<protein>
    <submittedName>
        <fullName evidence="2">Uncharacterized protein</fullName>
    </submittedName>
</protein>
<dbReference type="EMBL" id="CBLY010000005">
    <property type="protein sequence ID" value="CDG33524.1"/>
    <property type="molecule type" value="Genomic_DNA"/>
</dbReference>
<gene>
    <name evidence="2" type="ORF">SACS_0786</name>
</gene>
<evidence type="ECO:0000313" key="3">
    <source>
        <dbReference type="Proteomes" id="UP000027590"/>
    </source>
</evidence>
<reference evidence="2 3" key="2">
    <citation type="journal article" date="2014" name="PLoS ONE">
        <title>Evolution of mitochondria reconstructed from the energy metabolism of living bacteria.</title>
        <authorList>
            <person name="Degli Esposti M."/>
            <person name="Chouaia B."/>
            <person name="Comandatore F."/>
            <person name="Crotti E."/>
            <person name="Sassera D."/>
            <person name="Lievens P.M."/>
            <person name="Daffonchio D."/>
            <person name="Bandi C."/>
        </authorList>
    </citation>
    <scope>NUCLEOTIDE SEQUENCE [LARGE SCALE GENOMIC DNA]</scope>
    <source>
        <strain evidence="3">AM169</strain>
    </source>
</reference>
<proteinExistence type="predicted"/>
<accession>A0A7U7G5M7</accession>
<organism evidence="2 3">
    <name type="scientific">Parasaccharibacter apium</name>
    <dbReference type="NCBI Taxonomy" id="1510841"/>
    <lineage>
        <taxon>Bacteria</taxon>
        <taxon>Pseudomonadati</taxon>
        <taxon>Pseudomonadota</taxon>
        <taxon>Alphaproteobacteria</taxon>
        <taxon>Acetobacterales</taxon>
        <taxon>Acetobacteraceae</taxon>
        <taxon>Parasaccharibacter</taxon>
    </lineage>
</organism>
<sequence length="52" mass="5907">MAACRCPKRRSRPEGLFSPGQTPYPNMKERVEEHGSSTRSFIYRHNMPGTPG</sequence>
<dbReference type="Proteomes" id="UP000027590">
    <property type="component" value="Unassembled WGS sequence"/>
</dbReference>
<reference evidence="2 3" key="1">
    <citation type="journal article" date="2014" name="Genome Biol. Evol.">
        <title>Acetic acid bacteria genomes reveal functional traits for adaptation to life in insect guts.</title>
        <authorList>
            <person name="Chouaia B."/>
            <person name="Gaiarsa S."/>
            <person name="Crotti E."/>
            <person name="Comandatore F."/>
            <person name="Degli Esposti M."/>
            <person name="Ricci I."/>
            <person name="Alma A."/>
            <person name="Favia G."/>
            <person name="Bandi C."/>
            <person name="Daffonchio D."/>
        </authorList>
    </citation>
    <scope>NUCLEOTIDE SEQUENCE [LARGE SCALE GENOMIC DNA]</scope>
    <source>
        <strain evidence="3">AM169</strain>
    </source>
</reference>
<evidence type="ECO:0000256" key="1">
    <source>
        <dbReference type="SAM" id="MobiDB-lite"/>
    </source>
</evidence>
<feature type="region of interest" description="Disordered" evidence="1">
    <location>
        <begin position="1"/>
        <end position="52"/>
    </location>
</feature>
<evidence type="ECO:0000313" key="2">
    <source>
        <dbReference type="EMBL" id="CDG33524.1"/>
    </source>
</evidence>
<dbReference type="AlphaFoldDB" id="A0A7U7G5M7"/>
<name>A0A7U7G5M7_9PROT</name>
<feature type="compositionally biased region" description="Basic residues" evidence="1">
    <location>
        <begin position="1"/>
        <end position="11"/>
    </location>
</feature>
<comment type="caution">
    <text evidence="2">The sequence shown here is derived from an EMBL/GenBank/DDBJ whole genome shotgun (WGS) entry which is preliminary data.</text>
</comment>
<feature type="compositionally biased region" description="Basic and acidic residues" evidence="1">
    <location>
        <begin position="27"/>
        <end position="36"/>
    </location>
</feature>